<organism evidence="1">
    <name type="scientific">Agromyces sp. G08B096</name>
    <dbReference type="NCBI Taxonomy" id="3156399"/>
    <lineage>
        <taxon>Bacteria</taxon>
        <taxon>Bacillati</taxon>
        <taxon>Actinomycetota</taxon>
        <taxon>Actinomycetes</taxon>
        <taxon>Micrococcales</taxon>
        <taxon>Microbacteriaceae</taxon>
        <taxon>Agromyces</taxon>
    </lineage>
</organism>
<dbReference type="AlphaFoldDB" id="A0AAU7WDF9"/>
<evidence type="ECO:0008006" key="2">
    <source>
        <dbReference type="Google" id="ProtNLM"/>
    </source>
</evidence>
<name>A0AAU7WDF9_9MICO</name>
<proteinExistence type="predicted"/>
<accession>A0AAU7WDF9</accession>
<protein>
    <recommendedName>
        <fullName evidence="2">AbiEi antitoxin C-terminal domain-containing protein</fullName>
    </recommendedName>
</protein>
<evidence type="ECO:0000313" key="1">
    <source>
        <dbReference type="EMBL" id="XBX83775.1"/>
    </source>
</evidence>
<dbReference type="RefSeq" id="WP_350349776.1">
    <property type="nucleotide sequence ID" value="NZ_CP158374.1"/>
</dbReference>
<dbReference type="EMBL" id="CP158374">
    <property type="protein sequence ID" value="XBX83775.1"/>
    <property type="molecule type" value="Genomic_DNA"/>
</dbReference>
<sequence>MSRLPAVLGTDDLPLAELCAARLDGDVIAWRDGFVPIDEPDLPALRARLLALGVDRALVLDRRSAAWVHGAGQVAPARTQFCVDASARTTVRAELGHVREVTLDPGDVELIGEVRCTTRARTVYDLVRDPDSTAADLGLVAQLLQPQPAVAVAVRDRLEGAFRLPYKRAALARLDDATVRAGSVRLSA</sequence>
<gene>
    <name evidence="1" type="ORF">ABIQ69_07720</name>
</gene>
<reference evidence="1" key="1">
    <citation type="submission" date="2024-05" db="EMBL/GenBank/DDBJ databases">
        <authorList>
            <person name="Yu L."/>
        </authorList>
    </citation>
    <scope>NUCLEOTIDE SEQUENCE</scope>
    <source>
        <strain evidence="1">G08B096</strain>
    </source>
</reference>